<dbReference type="RefSeq" id="WP_136578158.1">
    <property type="nucleotide sequence ID" value="NZ_STFF01000004.1"/>
</dbReference>
<feature type="domain" description="Cupin type-2" evidence="1">
    <location>
        <begin position="43"/>
        <end position="101"/>
    </location>
</feature>
<reference evidence="2 3" key="1">
    <citation type="submission" date="2019-04" db="EMBL/GenBank/DDBJ databases">
        <title>Niastella caeni sp. nov., isolated from activated sludge.</title>
        <authorList>
            <person name="Sheng M."/>
        </authorList>
    </citation>
    <scope>NUCLEOTIDE SEQUENCE [LARGE SCALE GENOMIC DNA]</scope>
    <source>
        <strain evidence="2 3">HX-2-15</strain>
    </source>
</reference>
<dbReference type="InterPro" id="IPR013096">
    <property type="entry name" value="Cupin_2"/>
</dbReference>
<dbReference type="Proteomes" id="UP000306918">
    <property type="component" value="Unassembled WGS sequence"/>
</dbReference>
<dbReference type="PANTHER" id="PTHR36440">
    <property type="entry name" value="PUTATIVE (AFU_ORTHOLOGUE AFUA_8G07350)-RELATED"/>
    <property type="match status" value="1"/>
</dbReference>
<organism evidence="2 3">
    <name type="scientific">Niastella caeni</name>
    <dbReference type="NCBI Taxonomy" id="2569763"/>
    <lineage>
        <taxon>Bacteria</taxon>
        <taxon>Pseudomonadati</taxon>
        <taxon>Bacteroidota</taxon>
        <taxon>Chitinophagia</taxon>
        <taxon>Chitinophagales</taxon>
        <taxon>Chitinophagaceae</taxon>
        <taxon>Niastella</taxon>
    </lineage>
</organism>
<dbReference type="CDD" id="cd02208">
    <property type="entry name" value="cupin_RmlC-like"/>
    <property type="match status" value="1"/>
</dbReference>
<gene>
    <name evidence="2" type="ORF">FAM09_16105</name>
</gene>
<dbReference type="PANTHER" id="PTHR36440:SF1">
    <property type="entry name" value="PUTATIVE (AFU_ORTHOLOGUE AFUA_8G07350)-RELATED"/>
    <property type="match status" value="1"/>
</dbReference>
<comment type="caution">
    <text evidence="2">The sequence shown here is derived from an EMBL/GenBank/DDBJ whole genome shotgun (WGS) entry which is preliminary data.</text>
</comment>
<dbReference type="EMBL" id="STFF01000004">
    <property type="protein sequence ID" value="THU38202.1"/>
    <property type="molecule type" value="Genomic_DNA"/>
</dbReference>
<dbReference type="InterPro" id="IPR014710">
    <property type="entry name" value="RmlC-like_jellyroll"/>
</dbReference>
<evidence type="ECO:0000313" key="2">
    <source>
        <dbReference type="EMBL" id="THU38202.1"/>
    </source>
</evidence>
<name>A0A4S8HY92_9BACT</name>
<dbReference type="OrthoDB" id="1423961at2"/>
<evidence type="ECO:0000313" key="3">
    <source>
        <dbReference type="Proteomes" id="UP000306918"/>
    </source>
</evidence>
<sequence>MIRQGDHIENARTGQRMIFLKTWAETNGTQLQIECFSPVTPAREPEHIHPYQENRFKVLAGQLSFCINRKEQTAYPGDVVSIPKNVPHYFWNSGNSEAHYIQEFFPALKIDSLFETFFSLARDGKLNKKGSPNIFQASLIMLAHEKEIRLARPSWIVQKTVFKLFAPIGKLLGYKSLYK</sequence>
<protein>
    <submittedName>
        <fullName evidence="2">Cupin domain-containing protein</fullName>
    </submittedName>
</protein>
<dbReference type="Pfam" id="PF07883">
    <property type="entry name" value="Cupin_2"/>
    <property type="match status" value="1"/>
</dbReference>
<keyword evidence="3" id="KW-1185">Reference proteome</keyword>
<proteinExistence type="predicted"/>
<dbReference type="Gene3D" id="2.60.120.10">
    <property type="entry name" value="Jelly Rolls"/>
    <property type="match status" value="1"/>
</dbReference>
<dbReference type="AlphaFoldDB" id="A0A4S8HY92"/>
<evidence type="ECO:0000259" key="1">
    <source>
        <dbReference type="Pfam" id="PF07883"/>
    </source>
</evidence>
<dbReference type="InterPro" id="IPR053146">
    <property type="entry name" value="QDO-like"/>
</dbReference>
<accession>A0A4S8HY92</accession>
<dbReference type="InterPro" id="IPR011051">
    <property type="entry name" value="RmlC_Cupin_sf"/>
</dbReference>
<dbReference type="SUPFAM" id="SSF51182">
    <property type="entry name" value="RmlC-like cupins"/>
    <property type="match status" value="1"/>
</dbReference>